<feature type="compositionally biased region" description="Basic and acidic residues" evidence="1">
    <location>
        <begin position="156"/>
        <end position="169"/>
    </location>
</feature>
<sequence length="331" mass="38796">MATSYFLVQGLDASFQRYTSKRNDYDELITKAKAILHMEKIDYYKLYETSLQIERNATEIKGLALNYSINHTTLDKLLAEYETNGMWILANNLKRDYENFVKKDYTIKAKKTFLILCQDLLNEMDQVQRTIKYKIESTKITPIHEIDNNYTVSDETPEREVAEDKKKNDNAGNKKPSAQAKSGKSGGEESKNYDFNESKKTFRKEINDKIKVLEEELKRIPDRFAKRKRPSPGYRFYCSFCSKNDHFTDSCRNVTDMKDRKKILEKRDKCLVCLHTHEKNRCLSTKQKCYYCGEIGKHHFSVCDYRTELKRAIKELEEMQKGAGGSVEDFD</sequence>
<accession>A0AA39LSP9</accession>
<protein>
    <recommendedName>
        <fullName evidence="4">CCHC-type domain-containing protein</fullName>
    </recommendedName>
</protein>
<dbReference type="Proteomes" id="UP001175271">
    <property type="component" value="Unassembled WGS sequence"/>
</dbReference>
<dbReference type="AlphaFoldDB" id="A0AA39LSP9"/>
<evidence type="ECO:0000256" key="1">
    <source>
        <dbReference type="SAM" id="MobiDB-lite"/>
    </source>
</evidence>
<dbReference type="EMBL" id="JAUCMV010000003">
    <property type="protein sequence ID" value="KAK0408257.1"/>
    <property type="molecule type" value="Genomic_DNA"/>
</dbReference>
<feature type="region of interest" description="Disordered" evidence="1">
    <location>
        <begin position="149"/>
        <end position="193"/>
    </location>
</feature>
<keyword evidence="3" id="KW-1185">Reference proteome</keyword>
<evidence type="ECO:0000313" key="2">
    <source>
        <dbReference type="EMBL" id="KAK0408257.1"/>
    </source>
</evidence>
<name>A0AA39LSP9_9BILA</name>
<evidence type="ECO:0008006" key="4">
    <source>
        <dbReference type="Google" id="ProtNLM"/>
    </source>
</evidence>
<reference evidence="2" key="1">
    <citation type="submission" date="2023-06" db="EMBL/GenBank/DDBJ databases">
        <title>Genomic analysis of the entomopathogenic nematode Steinernema hermaphroditum.</title>
        <authorList>
            <person name="Schwarz E.M."/>
            <person name="Heppert J.K."/>
            <person name="Baniya A."/>
            <person name="Schwartz H.T."/>
            <person name="Tan C.-H."/>
            <person name="Antoshechkin I."/>
            <person name="Sternberg P.W."/>
            <person name="Goodrich-Blair H."/>
            <person name="Dillman A.R."/>
        </authorList>
    </citation>
    <scope>NUCLEOTIDE SEQUENCE</scope>
    <source>
        <strain evidence="2">PS9179</strain>
        <tissue evidence="2">Whole animal</tissue>
    </source>
</reference>
<proteinExistence type="predicted"/>
<gene>
    <name evidence="2" type="ORF">QR680_003857</name>
</gene>
<organism evidence="2 3">
    <name type="scientific">Steinernema hermaphroditum</name>
    <dbReference type="NCBI Taxonomy" id="289476"/>
    <lineage>
        <taxon>Eukaryota</taxon>
        <taxon>Metazoa</taxon>
        <taxon>Ecdysozoa</taxon>
        <taxon>Nematoda</taxon>
        <taxon>Chromadorea</taxon>
        <taxon>Rhabditida</taxon>
        <taxon>Tylenchina</taxon>
        <taxon>Panagrolaimomorpha</taxon>
        <taxon>Strongyloidoidea</taxon>
        <taxon>Steinernematidae</taxon>
        <taxon>Steinernema</taxon>
    </lineage>
</organism>
<evidence type="ECO:0000313" key="3">
    <source>
        <dbReference type="Proteomes" id="UP001175271"/>
    </source>
</evidence>
<comment type="caution">
    <text evidence="2">The sequence shown here is derived from an EMBL/GenBank/DDBJ whole genome shotgun (WGS) entry which is preliminary data.</text>
</comment>